<dbReference type="Proteomes" id="UP001580430">
    <property type="component" value="Unassembled WGS sequence"/>
</dbReference>
<organism evidence="2 3">
    <name type="scientific">Paenibacillus medicaginis</name>
    <dbReference type="NCBI Taxonomy" id="1470560"/>
    <lineage>
        <taxon>Bacteria</taxon>
        <taxon>Bacillati</taxon>
        <taxon>Bacillota</taxon>
        <taxon>Bacilli</taxon>
        <taxon>Bacillales</taxon>
        <taxon>Paenibacillaceae</taxon>
        <taxon>Paenibacillus</taxon>
    </lineage>
</organism>
<dbReference type="InterPro" id="IPR003343">
    <property type="entry name" value="Big_2"/>
</dbReference>
<dbReference type="Gene3D" id="2.60.40.1080">
    <property type="match status" value="1"/>
</dbReference>
<proteinExistence type="predicted"/>
<dbReference type="EMBL" id="JBHIRY010000001">
    <property type="protein sequence ID" value="MFB5759101.1"/>
    <property type="molecule type" value="Genomic_DNA"/>
</dbReference>
<keyword evidence="3" id="KW-1185">Reference proteome</keyword>
<evidence type="ECO:0000313" key="2">
    <source>
        <dbReference type="EMBL" id="MFB5759101.1"/>
    </source>
</evidence>
<reference evidence="2 3" key="1">
    <citation type="submission" date="2024-09" db="EMBL/GenBank/DDBJ databases">
        <title>Paenibacillus zeirhizospherea sp. nov., isolated from surface of the maize (Zea mays) roots in a horticulture field, Hungary.</title>
        <authorList>
            <person name="Marton D."/>
            <person name="Farkas M."/>
            <person name="Bedics A."/>
            <person name="Toth E."/>
            <person name="Tancsics A."/>
            <person name="Boka K."/>
            <person name="Marati G."/>
            <person name="Kriszt B."/>
            <person name="Cserhati M."/>
        </authorList>
    </citation>
    <scope>NUCLEOTIDE SEQUENCE [LARGE SCALE GENOMIC DNA]</scope>
    <source>
        <strain evidence="2 3">JCM 18446</strain>
    </source>
</reference>
<feature type="domain" description="BIG2" evidence="1">
    <location>
        <begin position="221"/>
        <end position="278"/>
    </location>
</feature>
<dbReference type="SUPFAM" id="SSF49373">
    <property type="entry name" value="Invasin/intimin cell-adhesion fragments"/>
    <property type="match status" value="1"/>
</dbReference>
<sequence length="398" mass="44423">MKDYSQYHQNDKDIILSHGLRLFELNKDGFDGADVSVNGVSRRIILKDKYSFDRTLKKITDSAGSIKYGDIVTIDSVNWLVLTKEKENQIYEDWIAEKCNGQLKWLSFTGDIKGEWFTFRTVSNANSGIDEGRIVDLGNEYRHIYIPCNDDTKQISKDKRFIFDERPWVVVGVDRISRQGLITLVLKEDTFSVSDNLELSIADYEGNIADYSISIEYGTPLSVSVGDTLQLRSEVRNNGKIASKPVIWFVDDVSIATVNESGILSAISIGVASVTVTLVDDPNVFTTASINVTDSPQEVYSLEITSASSLPDEIKNGQSKSYTGMLRLNSSALNEPLTWEIFSDDKITPTSLATINIKSDHSCTVKSNSNTGCVQIHVFVNSNPAIESWKRIQLKPLF</sequence>
<accession>A0ABV5BVD6</accession>
<gene>
    <name evidence="2" type="ORF">ACE5LO_01710</name>
</gene>
<dbReference type="InterPro" id="IPR008964">
    <property type="entry name" value="Invasin/intimin_cell_adhesion"/>
</dbReference>
<protein>
    <submittedName>
        <fullName evidence="2">Ig-like domain-containing protein</fullName>
    </submittedName>
</protein>
<evidence type="ECO:0000313" key="3">
    <source>
        <dbReference type="Proteomes" id="UP001580430"/>
    </source>
</evidence>
<dbReference type="RefSeq" id="WP_375518353.1">
    <property type="nucleotide sequence ID" value="NZ_JBHIRY010000001.1"/>
</dbReference>
<name>A0ABV5BVD6_9BACL</name>
<comment type="caution">
    <text evidence="2">The sequence shown here is derived from an EMBL/GenBank/DDBJ whole genome shotgun (WGS) entry which is preliminary data.</text>
</comment>
<dbReference type="Pfam" id="PF02368">
    <property type="entry name" value="Big_2"/>
    <property type="match status" value="1"/>
</dbReference>
<evidence type="ECO:0000259" key="1">
    <source>
        <dbReference type="Pfam" id="PF02368"/>
    </source>
</evidence>